<accession>A0A4U3LXZ4</accession>
<dbReference type="Proteomes" id="UP000308705">
    <property type="component" value="Unassembled WGS sequence"/>
</dbReference>
<gene>
    <name evidence="1" type="ORF">FDA94_34290</name>
</gene>
<evidence type="ECO:0000313" key="1">
    <source>
        <dbReference type="EMBL" id="TKK81061.1"/>
    </source>
</evidence>
<reference evidence="1 2" key="1">
    <citation type="submission" date="2019-04" db="EMBL/GenBank/DDBJ databases">
        <title>Herbidospora sp. NEAU-GS14.nov., a novel actinomycete isolated from soil.</title>
        <authorList>
            <person name="Han L."/>
        </authorList>
    </citation>
    <scope>NUCLEOTIDE SEQUENCE [LARGE SCALE GENOMIC DNA]</scope>
    <source>
        <strain evidence="1 2">NEAU-GS14</strain>
    </source>
</reference>
<organism evidence="1 2">
    <name type="scientific">Herbidospora galbida</name>
    <dbReference type="NCBI Taxonomy" id="2575442"/>
    <lineage>
        <taxon>Bacteria</taxon>
        <taxon>Bacillati</taxon>
        <taxon>Actinomycetota</taxon>
        <taxon>Actinomycetes</taxon>
        <taxon>Streptosporangiales</taxon>
        <taxon>Streptosporangiaceae</taxon>
        <taxon>Herbidospora</taxon>
    </lineage>
</organism>
<proteinExistence type="predicted"/>
<dbReference type="EMBL" id="SZQA01000049">
    <property type="protein sequence ID" value="TKK81061.1"/>
    <property type="molecule type" value="Genomic_DNA"/>
</dbReference>
<keyword evidence="2" id="KW-1185">Reference proteome</keyword>
<sequence>MDEPKRKVAAAFLERLLSPQVGERFLLYGYRAHDGATSPLLTDAGPLPAVGARARRGPQVAAGAAKAGLNRSACSPSATAAATRRCDEARLKRVFTR</sequence>
<dbReference type="AlphaFoldDB" id="A0A4U3LXZ4"/>
<comment type="caution">
    <text evidence="1">The sequence shown here is derived from an EMBL/GenBank/DDBJ whole genome shotgun (WGS) entry which is preliminary data.</text>
</comment>
<dbReference type="RefSeq" id="WP_137251214.1">
    <property type="nucleotide sequence ID" value="NZ_SZQA01000049.1"/>
</dbReference>
<protein>
    <submittedName>
        <fullName evidence="1">Uncharacterized protein</fullName>
    </submittedName>
</protein>
<name>A0A4U3LXZ4_9ACTN</name>
<evidence type="ECO:0000313" key="2">
    <source>
        <dbReference type="Proteomes" id="UP000308705"/>
    </source>
</evidence>